<protein>
    <submittedName>
        <fullName evidence="1">Uncharacterized protein</fullName>
    </submittedName>
</protein>
<evidence type="ECO:0000313" key="3">
    <source>
        <dbReference type="Proteomes" id="UP000018208"/>
    </source>
</evidence>
<keyword evidence="3" id="KW-1185">Reference proteome</keyword>
<sequence length="181" mass="20861">MPVKEMEMPIVPLQYQDIDIEQLIYKLHQKATPPKKAQQSQRKPFVVKESISPTRYMSKSLIDIQKYSQFGGKQSGSKRITIFDRLSLSTPTPGPGDYFIESGETSQIVKKSMVERWKKEQDSNLQKQQFLPGLLIQKWKQKSVKINESNRGLILPQKQLQSGRSVSQKLRSLGFTGCFQW</sequence>
<reference evidence="1 2" key="1">
    <citation type="journal article" date="2014" name="PLoS Genet.">
        <title>The Genome of Spironucleus salmonicida Highlights a Fish Pathogen Adapted to Fluctuating Environments.</title>
        <authorList>
            <person name="Xu F."/>
            <person name="Jerlstrom-Hultqvist J."/>
            <person name="Einarsson E."/>
            <person name="Astvaldsson A."/>
            <person name="Svard S.G."/>
            <person name="Andersson J.O."/>
        </authorList>
    </citation>
    <scope>NUCLEOTIDE SEQUENCE</scope>
    <source>
        <strain evidence="2">ATCC 50377</strain>
    </source>
</reference>
<evidence type="ECO:0000313" key="1">
    <source>
        <dbReference type="EMBL" id="EST49400.1"/>
    </source>
</evidence>
<dbReference type="AlphaFoldDB" id="V6LXW9"/>
<reference evidence="2" key="2">
    <citation type="submission" date="2020-12" db="EMBL/GenBank/DDBJ databases">
        <title>New Spironucleus salmonicida genome in near-complete chromosomes.</title>
        <authorList>
            <person name="Xu F."/>
            <person name="Kurt Z."/>
            <person name="Jimenez-Gonzalez A."/>
            <person name="Astvaldsson A."/>
            <person name="Andersson J.O."/>
            <person name="Svard S.G."/>
        </authorList>
    </citation>
    <scope>NUCLEOTIDE SEQUENCE</scope>
    <source>
        <strain evidence="2">ATCC 50377</strain>
    </source>
</reference>
<proteinExistence type="predicted"/>
<dbReference type="EMBL" id="AUWU02000001">
    <property type="protein sequence ID" value="KAH0576685.1"/>
    <property type="molecule type" value="Genomic_DNA"/>
</dbReference>
<gene>
    <name evidence="1" type="ORF">SS50377_10325</name>
    <name evidence="2" type="ORF">SS50377_20031</name>
</gene>
<dbReference type="EMBL" id="KI545952">
    <property type="protein sequence ID" value="EST49400.1"/>
    <property type="molecule type" value="Genomic_DNA"/>
</dbReference>
<organism evidence="1">
    <name type="scientific">Spironucleus salmonicida</name>
    <dbReference type="NCBI Taxonomy" id="348837"/>
    <lineage>
        <taxon>Eukaryota</taxon>
        <taxon>Metamonada</taxon>
        <taxon>Diplomonadida</taxon>
        <taxon>Hexamitidae</taxon>
        <taxon>Hexamitinae</taxon>
        <taxon>Spironucleus</taxon>
    </lineage>
</organism>
<name>V6LXW9_9EUKA</name>
<dbReference type="Proteomes" id="UP000018208">
    <property type="component" value="Unassembled WGS sequence"/>
</dbReference>
<dbReference type="VEuPathDB" id="GiardiaDB:SS50377_20031"/>
<evidence type="ECO:0000313" key="2">
    <source>
        <dbReference type="EMBL" id="KAH0576685.1"/>
    </source>
</evidence>
<accession>V6LXW9</accession>